<evidence type="ECO:0000313" key="3">
    <source>
        <dbReference type="Proteomes" id="UP000827986"/>
    </source>
</evidence>
<name>A0A9D4B4S8_9SAUR</name>
<feature type="region of interest" description="Disordered" evidence="1">
    <location>
        <begin position="30"/>
        <end position="54"/>
    </location>
</feature>
<protein>
    <submittedName>
        <fullName evidence="2">Uncharacterized protein</fullName>
    </submittedName>
</protein>
<organism evidence="2 3">
    <name type="scientific">Mauremys mutica</name>
    <name type="common">yellowpond turtle</name>
    <dbReference type="NCBI Taxonomy" id="74926"/>
    <lineage>
        <taxon>Eukaryota</taxon>
        <taxon>Metazoa</taxon>
        <taxon>Chordata</taxon>
        <taxon>Craniata</taxon>
        <taxon>Vertebrata</taxon>
        <taxon>Euteleostomi</taxon>
        <taxon>Archelosauria</taxon>
        <taxon>Testudinata</taxon>
        <taxon>Testudines</taxon>
        <taxon>Cryptodira</taxon>
        <taxon>Durocryptodira</taxon>
        <taxon>Testudinoidea</taxon>
        <taxon>Geoemydidae</taxon>
        <taxon>Geoemydinae</taxon>
        <taxon>Mauremys</taxon>
    </lineage>
</organism>
<evidence type="ECO:0000256" key="1">
    <source>
        <dbReference type="SAM" id="MobiDB-lite"/>
    </source>
</evidence>
<comment type="caution">
    <text evidence="2">The sequence shown here is derived from an EMBL/GenBank/DDBJ whole genome shotgun (WGS) entry which is preliminary data.</text>
</comment>
<feature type="compositionally biased region" description="Basic and acidic residues" evidence="1">
    <location>
        <begin position="30"/>
        <end position="44"/>
    </location>
</feature>
<proteinExistence type="predicted"/>
<accession>A0A9D4B4S8</accession>
<reference evidence="2" key="1">
    <citation type="submission" date="2021-09" db="EMBL/GenBank/DDBJ databases">
        <title>The genome of Mauremys mutica provides insights into the evolution of semi-aquatic lifestyle.</title>
        <authorList>
            <person name="Gong S."/>
            <person name="Gao Y."/>
        </authorList>
    </citation>
    <scope>NUCLEOTIDE SEQUENCE</scope>
    <source>
        <strain evidence="2">MM-2020</strain>
        <tissue evidence="2">Muscle</tissue>
    </source>
</reference>
<dbReference type="Proteomes" id="UP000827986">
    <property type="component" value="Unassembled WGS sequence"/>
</dbReference>
<gene>
    <name evidence="2" type="ORF">KIL84_009270</name>
</gene>
<keyword evidence="3" id="KW-1185">Reference proteome</keyword>
<evidence type="ECO:0000313" key="2">
    <source>
        <dbReference type="EMBL" id="KAH1180434.1"/>
    </source>
</evidence>
<sequence>MATAFSLALGLATFRETSPNLNKDARITKLGDKAEDGNSVKVEKSPNQPSPRRNTGLLAFYGDCVLLLIPFVDRLLPQRR</sequence>
<dbReference type="AlphaFoldDB" id="A0A9D4B4S8"/>
<dbReference type="EMBL" id="JAHDVG010000470">
    <property type="protein sequence ID" value="KAH1180434.1"/>
    <property type="molecule type" value="Genomic_DNA"/>
</dbReference>